<dbReference type="Proteomes" id="UP000318681">
    <property type="component" value="Unassembled WGS sequence"/>
</dbReference>
<dbReference type="OrthoDB" id="9798237at2"/>
<comment type="caution">
    <text evidence="1">The sequence shown here is derived from an EMBL/GenBank/DDBJ whole genome shotgun (WGS) entry which is preliminary data.</text>
</comment>
<proteinExistence type="predicted"/>
<reference evidence="1 2" key="1">
    <citation type="submission" date="2019-07" db="EMBL/GenBank/DDBJ databases">
        <title>Sphingomonas solaris sp. nov., isolated from a solar panel from Boston, Massachusetts.</title>
        <authorList>
            <person name="Tanner K."/>
            <person name="Pascual J."/>
            <person name="Mancuso C."/>
            <person name="Pereto J."/>
            <person name="Khalil A."/>
            <person name="Vilanova C."/>
        </authorList>
    </citation>
    <scope>NUCLEOTIDE SEQUENCE [LARGE SCALE GENOMIC DNA]</scope>
    <source>
        <strain evidence="1 2">R4DWN</strain>
    </source>
</reference>
<gene>
    <name evidence="1" type="ORF">FOY91_04910</name>
</gene>
<name>A0A558RA61_9SPHN</name>
<protein>
    <recommendedName>
        <fullName evidence="3">Transposase</fullName>
    </recommendedName>
</protein>
<evidence type="ECO:0000313" key="1">
    <source>
        <dbReference type="EMBL" id="TVV76248.1"/>
    </source>
</evidence>
<evidence type="ECO:0008006" key="3">
    <source>
        <dbReference type="Google" id="ProtNLM"/>
    </source>
</evidence>
<keyword evidence="2" id="KW-1185">Reference proteome</keyword>
<dbReference type="EMBL" id="VNIM01000012">
    <property type="protein sequence ID" value="TVV76248.1"/>
    <property type="molecule type" value="Genomic_DNA"/>
</dbReference>
<accession>A0A558RA61</accession>
<organism evidence="1 2">
    <name type="scientific">Alterirhizorhabdus solaris</name>
    <dbReference type="NCBI Taxonomy" id="2529389"/>
    <lineage>
        <taxon>Bacteria</taxon>
        <taxon>Pseudomonadati</taxon>
        <taxon>Pseudomonadota</taxon>
        <taxon>Alphaproteobacteria</taxon>
        <taxon>Sphingomonadales</taxon>
        <taxon>Rhizorhabdaceae</taxon>
        <taxon>Alterirhizorhabdus</taxon>
    </lineage>
</organism>
<sequence>MKTTDSGGPLGFGFTKKILGFKRHVMIGTDDRALGLLIRPAGVQDRDGAVPLLKASRSRHPFVANTTSIDIQIGRKMLASPVSSSTRVAGRSLPRRFRVRSTWKAGAGRGRARAHLCLAWPKPPARQELRGDDHLGDGLALRRLRHAPQTAAGTLRMNSDTAFETR</sequence>
<evidence type="ECO:0000313" key="2">
    <source>
        <dbReference type="Proteomes" id="UP000318681"/>
    </source>
</evidence>
<dbReference type="AlphaFoldDB" id="A0A558RA61"/>